<dbReference type="AlphaFoldDB" id="A0A1H6JDR5"/>
<dbReference type="RefSeq" id="WP_090714363.1">
    <property type="nucleotide sequence ID" value="NZ_CAESAP020000163.1"/>
</dbReference>
<dbReference type="Proteomes" id="UP000198988">
    <property type="component" value="Unassembled WGS sequence"/>
</dbReference>
<evidence type="ECO:0000313" key="2">
    <source>
        <dbReference type="Proteomes" id="UP000198988"/>
    </source>
</evidence>
<accession>A0A1H6JDR5</accession>
<dbReference type="OrthoDB" id="1491003at2"/>
<protein>
    <submittedName>
        <fullName evidence="1">Uncharacterized protein</fullName>
    </submittedName>
</protein>
<reference evidence="2" key="1">
    <citation type="submission" date="2016-06" db="EMBL/GenBank/DDBJ databases">
        <authorList>
            <person name="Petersen J."/>
            <person name="Sayavedra L."/>
        </authorList>
    </citation>
    <scope>NUCLEOTIDE SEQUENCE [LARGE SCALE GENOMIC DNA]</scope>
    <source>
        <strain evidence="2">BazSymA</strain>
    </source>
</reference>
<gene>
    <name evidence="1" type="ORF">BAZSYMA_ACONTIG01304_2</name>
</gene>
<organism evidence="1 2">
    <name type="scientific">Bathymodiolus azoricus thioautotrophic gill symbiont</name>
    <dbReference type="NCBI Taxonomy" id="235205"/>
    <lineage>
        <taxon>Bacteria</taxon>
        <taxon>Pseudomonadati</taxon>
        <taxon>Pseudomonadota</taxon>
        <taxon>Gammaproteobacteria</taxon>
        <taxon>sulfur-oxidizing symbionts</taxon>
    </lineage>
</organism>
<evidence type="ECO:0000313" key="1">
    <source>
        <dbReference type="EMBL" id="SEH57829.1"/>
    </source>
</evidence>
<dbReference type="EMBL" id="CDSC02000013">
    <property type="protein sequence ID" value="SEH57829.1"/>
    <property type="molecule type" value="Genomic_DNA"/>
</dbReference>
<name>A0A1H6JDR5_9GAMM</name>
<proteinExistence type="predicted"/>
<sequence length="250" mass="27648">MNLPAGTEEYQETHNGIAIQGFSYTENNIQQSAETIADICFDVSGQNNFNDYIASLNETGFNNSNLALSSIKDWQVGEGFAEAYLGCHFSCCFPWSNNRDLKNPNSSLTGADLVGYCNGQFAFGEVKTSKEQKSPPQVTSKKGDGLNAQLNKLCADADARWVLVQYLFHRQTDDAEYQSVCTSYLQNNKNFYIFGVLIRNTSPVSNDWNYLKKHLKPHAQNSVFLVGLYLPVDDGIQKLHQGVLSAGGAS</sequence>